<sequence length="48" mass="4752">MVAARSALAESDGADVMPVLPEVSWVGNPVGPALVPSTNSTVADNCVG</sequence>
<protein>
    <submittedName>
        <fullName evidence="1">Uncharacterized protein</fullName>
    </submittedName>
</protein>
<dbReference type="RefSeq" id="WP_158510772.1">
    <property type="nucleotide sequence ID" value="NZ_BAAABQ010000070.1"/>
</dbReference>
<name>A0ABR6BVK5_9PSEU</name>
<gene>
    <name evidence="1" type="ORF">BC739_007967</name>
</gene>
<accession>A0ABR6BVK5</accession>
<organism evidence="1 2">
    <name type="scientific">Kutzneria viridogrisea</name>
    <dbReference type="NCBI Taxonomy" id="47990"/>
    <lineage>
        <taxon>Bacteria</taxon>
        <taxon>Bacillati</taxon>
        <taxon>Actinomycetota</taxon>
        <taxon>Actinomycetes</taxon>
        <taxon>Pseudonocardiales</taxon>
        <taxon>Pseudonocardiaceae</taxon>
        <taxon>Kutzneria</taxon>
    </lineage>
</organism>
<reference evidence="1 2" key="1">
    <citation type="submission" date="2020-08" db="EMBL/GenBank/DDBJ databases">
        <title>Genomic Encyclopedia of Archaeal and Bacterial Type Strains, Phase II (KMG-II): from individual species to whole genera.</title>
        <authorList>
            <person name="Goeker M."/>
        </authorList>
    </citation>
    <scope>NUCLEOTIDE SEQUENCE [LARGE SCALE GENOMIC DNA]</scope>
    <source>
        <strain evidence="1 2">DSM 43850</strain>
    </source>
</reference>
<evidence type="ECO:0000313" key="2">
    <source>
        <dbReference type="Proteomes" id="UP000517916"/>
    </source>
</evidence>
<dbReference type="Proteomes" id="UP000517916">
    <property type="component" value="Unassembled WGS sequence"/>
</dbReference>
<keyword evidence="2" id="KW-1185">Reference proteome</keyword>
<comment type="caution">
    <text evidence="1">The sequence shown here is derived from an EMBL/GenBank/DDBJ whole genome shotgun (WGS) entry which is preliminary data.</text>
</comment>
<proteinExistence type="predicted"/>
<dbReference type="EMBL" id="JACJID010000007">
    <property type="protein sequence ID" value="MBA8930720.1"/>
    <property type="molecule type" value="Genomic_DNA"/>
</dbReference>
<evidence type="ECO:0000313" key="1">
    <source>
        <dbReference type="EMBL" id="MBA8930720.1"/>
    </source>
</evidence>